<dbReference type="eggNOG" id="KOG2077">
    <property type="taxonomic scope" value="Eukaryota"/>
</dbReference>
<dbReference type="InParanoid" id="B3RXM2"/>
<dbReference type="CTD" id="6753987"/>
<dbReference type="PANTHER" id="PTHR13886">
    <property type="entry name" value="JNK/SAPK-ASSOCIATED PROTEIN"/>
    <property type="match status" value="1"/>
</dbReference>
<dbReference type="HOGENOM" id="CLU_100064_0_0_1"/>
<evidence type="ECO:0000313" key="3">
    <source>
        <dbReference type="EMBL" id="EDV24884.1"/>
    </source>
</evidence>
<dbReference type="EMBL" id="DS985245">
    <property type="protein sequence ID" value="EDV24884.1"/>
    <property type="molecule type" value="Genomic_DNA"/>
</dbReference>
<dbReference type="GeneID" id="6753987"/>
<organism evidence="3 4">
    <name type="scientific">Trichoplax adhaerens</name>
    <name type="common">Trichoplax reptans</name>
    <dbReference type="NCBI Taxonomy" id="10228"/>
    <lineage>
        <taxon>Eukaryota</taxon>
        <taxon>Metazoa</taxon>
        <taxon>Placozoa</taxon>
        <taxon>Uniplacotomia</taxon>
        <taxon>Trichoplacea</taxon>
        <taxon>Trichoplacidae</taxon>
        <taxon>Trichoplax</taxon>
    </lineage>
</organism>
<dbReference type="OrthoDB" id="10256043at2759"/>
<dbReference type="InterPro" id="IPR039911">
    <property type="entry name" value="JIP3/JIP4"/>
</dbReference>
<feature type="domain" description="RH1" evidence="2">
    <location>
        <begin position="7"/>
        <end position="95"/>
    </location>
</feature>
<accession>B3RXM2</accession>
<dbReference type="KEGG" id="tad:TRIADDRAFT_25965"/>
<reference evidence="3 4" key="1">
    <citation type="journal article" date="2008" name="Nature">
        <title>The Trichoplax genome and the nature of placozoans.</title>
        <authorList>
            <person name="Srivastava M."/>
            <person name="Begovic E."/>
            <person name="Chapman J."/>
            <person name="Putnam N.H."/>
            <person name="Hellsten U."/>
            <person name="Kawashima T."/>
            <person name="Kuo A."/>
            <person name="Mitros T."/>
            <person name="Salamov A."/>
            <person name="Carpenter M.L."/>
            <person name="Signorovitch A.Y."/>
            <person name="Moreno M.A."/>
            <person name="Kamm K."/>
            <person name="Grimwood J."/>
            <person name="Schmutz J."/>
            <person name="Shapiro H."/>
            <person name="Grigoriev I.V."/>
            <person name="Buss L.W."/>
            <person name="Schierwater B."/>
            <person name="Dellaporta S.L."/>
            <person name="Rokhsar D.S."/>
        </authorList>
    </citation>
    <scope>NUCLEOTIDE SEQUENCE [LARGE SCALE GENOMIC DNA]</scope>
    <source>
        <strain evidence="3 4">Grell-BS-1999</strain>
    </source>
</reference>
<keyword evidence="1" id="KW-0175">Coiled coil</keyword>
<dbReference type="RefSeq" id="XP_002112774.1">
    <property type="nucleotide sequence ID" value="XM_002112738.1"/>
</dbReference>
<sequence length="150" mass="17079">MLSETVYSSDVSDDPRSAGLSPRVAALATNFFDELQVLINAYGNEAVDRLTPMIVSVLENLDNAFSESHDYLIKLEEVDEDKQQLLAQYEREKQLRKIAEEKYLAVEDNLEEDKRELENQLESNNKQSRQLDGKCKALIQQGNSLIEISL</sequence>
<name>B3RXM2_TRIAD</name>
<dbReference type="STRING" id="10228.B3RXM2"/>
<evidence type="ECO:0000256" key="1">
    <source>
        <dbReference type="SAM" id="Coils"/>
    </source>
</evidence>
<dbReference type="PROSITE" id="PS51776">
    <property type="entry name" value="RH1"/>
    <property type="match status" value="1"/>
</dbReference>
<evidence type="ECO:0000313" key="4">
    <source>
        <dbReference type="Proteomes" id="UP000009022"/>
    </source>
</evidence>
<gene>
    <name evidence="3" type="ORF">TRIADDRAFT_25965</name>
</gene>
<feature type="coiled-coil region" evidence="1">
    <location>
        <begin position="72"/>
        <end position="134"/>
    </location>
</feature>
<dbReference type="Pfam" id="PF09744">
    <property type="entry name" value="RH1"/>
    <property type="match status" value="1"/>
</dbReference>
<dbReference type="PhylomeDB" id="B3RXM2"/>
<proteinExistence type="predicted"/>
<evidence type="ECO:0000259" key="2">
    <source>
        <dbReference type="PROSITE" id="PS51776"/>
    </source>
</evidence>
<dbReference type="GO" id="GO:0005078">
    <property type="term" value="F:MAP-kinase scaffold activity"/>
    <property type="evidence" value="ECO:0007669"/>
    <property type="project" value="InterPro"/>
</dbReference>
<dbReference type="AlphaFoldDB" id="B3RXM2"/>
<dbReference type="InterPro" id="IPR034743">
    <property type="entry name" value="RH1"/>
</dbReference>
<dbReference type="PANTHER" id="PTHR13886:SF4">
    <property type="entry name" value="JNK-INTERACTING PROTEIN 3"/>
    <property type="match status" value="1"/>
</dbReference>
<dbReference type="Proteomes" id="UP000009022">
    <property type="component" value="Unassembled WGS sequence"/>
</dbReference>
<dbReference type="OMA" id="GSAMMSE"/>
<keyword evidence="4" id="KW-1185">Reference proteome</keyword>
<protein>
    <recommendedName>
        <fullName evidence="2">RH1 domain-containing protein</fullName>
    </recommendedName>
</protein>